<dbReference type="PANTHER" id="PTHR35185:SF1">
    <property type="entry name" value="UPF0619 GPI-ANCHORED MEMBRANE PROTEIN C1322.10"/>
    <property type="match status" value="1"/>
</dbReference>
<reference evidence="5 6" key="1">
    <citation type="submission" date="2024-01" db="EMBL/GenBank/DDBJ databases">
        <title>Comparative genomics of Cryptococcus and Kwoniella reveals pathogenesis evolution and contrasting modes of karyotype evolution via chromosome fusion or intercentromeric recombination.</title>
        <authorList>
            <person name="Coelho M.A."/>
            <person name="David-Palma M."/>
            <person name="Shea T."/>
            <person name="Bowers K."/>
            <person name="McGinley-Smith S."/>
            <person name="Mohammad A.W."/>
            <person name="Gnirke A."/>
            <person name="Yurkov A.M."/>
            <person name="Nowrousian M."/>
            <person name="Sun S."/>
            <person name="Cuomo C.A."/>
            <person name="Heitman J."/>
        </authorList>
    </citation>
    <scope>NUCLEOTIDE SEQUENCE [LARGE SCALE GENOMIC DNA]</scope>
    <source>
        <strain evidence="5 6">PYCC6329</strain>
    </source>
</reference>
<organism evidence="5 6">
    <name type="scientific">Kwoniella europaea PYCC6329</name>
    <dbReference type="NCBI Taxonomy" id="1423913"/>
    <lineage>
        <taxon>Eukaryota</taxon>
        <taxon>Fungi</taxon>
        <taxon>Dikarya</taxon>
        <taxon>Basidiomycota</taxon>
        <taxon>Agaricomycotina</taxon>
        <taxon>Tremellomycetes</taxon>
        <taxon>Tremellales</taxon>
        <taxon>Cryptococcaceae</taxon>
        <taxon>Kwoniella</taxon>
    </lineage>
</organism>
<dbReference type="Proteomes" id="UP001358614">
    <property type="component" value="Chromosome 1"/>
</dbReference>
<dbReference type="RefSeq" id="XP_066082171.1">
    <property type="nucleotide sequence ID" value="XM_066226074.1"/>
</dbReference>
<name>A0AAX4KDW1_9TREE</name>
<dbReference type="InterPro" id="IPR018466">
    <property type="entry name" value="Kre9/Knh1-like_N"/>
</dbReference>
<evidence type="ECO:0000256" key="3">
    <source>
        <dbReference type="SAM" id="SignalP"/>
    </source>
</evidence>
<accession>A0AAX4KDW1</accession>
<feature type="region of interest" description="Disordered" evidence="2">
    <location>
        <begin position="126"/>
        <end position="195"/>
    </location>
</feature>
<feature type="signal peptide" evidence="3">
    <location>
        <begin position="1"/>
        <end position="20"/>
    </location>
</feature>
<evidence type="ECO:0000256" key="1">
    <source>
        <dbReference type="ARBA" id="ARBA00022729"/>
    </source>
</evidence>
<evidence type="ECO:0000256" key="2">
    <source>
        <dbReference type="SAM" id="MobiDB-lite"/>
    </source>
</evidence>
<keyword evidence="6" id="KW-1185">Reference proteome</keyword>
<dbReference type="InterPro" id="IPR052479">
    <property type="entry name" value="GPI-anchor_Adhesion_Reg"/>
</dbReference>
<dbReference type="KEGG" id="ker:91101075"/>
<feature type="domain" description="Yeast cell wall synthesis Kre9/Knh1-like N-terminal" evidence="4">
    <location>
        <begin position="25"/>
        <end position="124"/>
    </location>
</feature>
<keyword evidence="1 3" id="KW-0732">Signal</keyword>
<dbReference type="Pfam" id="PF10342">
    <property type="entry name" value="Kre9_KNH"/>
    <property type="match status" value="1"/>
</dbReference>
<feature type="compositionally biased region" description="Low complexity" evidence="2">
    <location>
        <begin position="126"/>
        <end position="194"/>
    </location>
</feature>
<feature type="chain" id="PRO_5043646275" description="Yeast cell wall synthesis Kre9/Knh1-like N-terminal domain-containing protein" evidence="3">
    <location>
        <begin position="21"/>
        <end position="219"/>
    </location>
</feature>
<dbReference type="EMBL" id="CP144089">
    <property type="protein sequence ID" value="WWD04204.1"/>
    <property type="molecule type" value="Genomic_DNA"/>
</dbReference>
<sequence length="219" mass="21866">MYKLTLAALAALSALALTGAITIESPDRDTEWQSGTSSQTISWKAVSTDPDSFVVQLVNQAGYLSDSPVTLISDQATGSSDIVNTATVTYPNGNWPEGVAFQINFVTSEKSNAAILAQSNQFNITSGGSSSSSSSSSSASSSSSSSSTATSTSTGTSPTTLTQTSSAVTVTSTDASTTGNIPNSSNSTTTSANSGALPAKSTGLFATLVGVVGLAALFA</sequence>
<dbReference type="PANTHER" id="PTHR35185">
    <property type="entry name" value="SERINE/THREONINE-RICH PROTEIN ADG2-RELATED"/>
    <property type="match status" value="1"/>
</dbReference>
<gene>
    <name evidence="5" type="ORF">V865_002271</name>
</gene>
<evidence type="ECO:0000313" key="5">
    <source>
        <dbReference type="EMBL" id="WWD04204.1"/>
    </source>
</evidence>
<evidence type="ECO:0000313" key="6">
    <source>
        <dbReference type="Proteomes" id="UP001358614"/>
    </source>
</evidence>
<dbReference type="AlphaFoldDB" id="A0AAX4KDW1"/>
<dbReference type="GeneID" id="91101075"/>
<evidence type="ECO:0000259" key="4">
    <source>
        <dbReference type="Pfam" id="PF10342"/>
    </source>
</evidence>
<proteinExistence type="predicted"/>
<protein>
    <recommendedName>
        <fullName evidence="4">Yeast cell wall synthesis Kre9/Knh1-like N-terminal domain-containing protein</fullName>
    </recommendedName>
</protein>